<dbReference type="InterPro" id="IPR004360">
    <property type="entry name" value="Glyas_Fos-R_dOase_dom"/>
</dbReference>
<name>A0ABS5IZ90_9BACT</name>
<dbReference type="SUPFAM" id="SSF54593">
    <property type="entry name" value="Glyoxalase/Bleomycin resistance protein/Dihydroxybiphenyl dioxygenase"/>
    <property type="match status" value="1"/>
</dbReference>
<evidence type="ECO:0000259" key="1">
    <source>
        <dbReference type="Pfam" id="PF00903"/>
    </source>
</evidence>
<protein>
    <submittedName>
        <fullName evidence="2">VOC family protein</fullName>
    </submittedName>
</protein>
<feature type="domain" description="Glyoxalase/fosfomycin resistance/dioxygenase" evidence="1">
    <location>
        <begin position="8"/>
        <end position="115"/>
    </location>
</feature>
<evidence type="ECO:0000313" key="3">
    <source>
        <dbReference type="Proteomes" id="UP000676386"/>
    </source>
</evidence>
<dbReference type="InterPro" id="IPR052164">
    <property type="entry name" value="Anthracycline_SecMetBiosynth"/>
</dbReference>
<dbReference type="Proteomes" id="UP000676386">
    <property type="component" value="Unassembled WGS sequence"/>
</dbReference>
<dbReference type="Pfam" id="PF00903">
    <property type="entry name" value="Glyoxalase"/>
    <property type="match status" value="1"/>
</dbReference>
<dbReference type="RefSeq" id="WP_211973400.1">
    <property type="nucleotide sequence ID" value="NZ_CBFHAM010000007.1"/>
</dbReference>
<organism evidence="2 3">
    <name type="scientific">Chitinophaga hostae</name>
    <dbReference type="NCBI Taxonomy" id="2831022"/>
    <lineage>
        <taxon>Bacteria</taxon>
        <taxon>Pseudomonadati</taxon>
        <taxon>Bacteroidota</taxon>
        <taxon>Chitinophagia</taxon>
        <taxon>Chitinophagales</taxon>
        <taxon>Chitinophagaceae</taxon>
        <taxon>Chitinophaga</taxon>
    </lineage>
</organism>
<dbReference type="PANTHER" id="PTHR33993">
    <property type="entry name" value="GLYOXALASE-RELATED"/>
    <property type="match status" value="1"/>
</dbReference>
<keyword evidence="3" id="KW-1185">Reference proteome</keyword>
<proteinExistence type="predicted"/>
<comment type="caution">
    <text evidence="2">The sequence shown here is derived from an EMBL/GenBank/DDBJ whole genome shotgun (WGS) entry which is preliminary data.</text>
</comment>
<reference evidence="2 3" key="1">
    <citation type="submission" date="2021-04" db="EMBL/GenBank/DDBJ databases">
        <title>Chitinophaga sp. nov., isolated from the rhizosphere soil.</title>
        <authorList>
            <person name="He S."/>
        </authorList>
    </citation>
    <scope>NUCLEOTIDE SEQUENCE [LARGE SCALE GENOMIC DNA]</scope>
    <source>
        <strain evidence="2 3">2R12</strain>
    </source>
</reference>
<dbReference type="InterPro" id="IPR029068">
    <property type="entry name" value="Glyas_Bleomycin-R_OHBP_Dase"/>
</dbReference>
<sequence length="122" mass="13361">MKNFISIVEIPTDSFARAVKFYQYILNIQIQEIDMQGTPMGLFPDGEGTVNVALIKGASYKPSTEGTLAYFNGGDDLQNVLDKIESDGGKVVVPKTLIDAENGFFAMFIDSEGNKMGLHSFK</sequence>
<dbReference type="EMBL" id="JAGTXB010000005">
    <property type="protein sequence ID" value="MBS0028298.1"/>
    <property type="molecule type" value="Genomic_DNA"/>
</dbReference>
<dbReference type="PANTHER" id="PTHR33993:SF2">
    <property type="entry name" value="VOC DOMAIN-CONTAINING PROTEIN"/>
    <property type="match status" value="1"/>
</dbReference>
<dbReference type="Gene3D" id="3.10.180.10">
    <property type="entry name" value="2,3-Dihydroxybiphenyl 1,2-Dioxygenase, domain 1"/>
    <property type="match status" value="1"/>
</dbReference>
<gene>
    <name evidence="2" type="ORF">KE626_13350</name>
</gene>
<evidence type="ECO:0000313" key="2">
    <source>
        <dbReference type="EMBL" id="MBS0028298.1"/>
    </source>
</evidence>
<accession>A0ABS5IZ90</accession>